<dbReference type="FunFam" id="3.30.2350.10:FF:000006">
    <property type="entry name" value="Pseudouridine synthase"/>
    <property type="match status" value="1"/>
</dbReference>
<gene>
    <name evidence="9" type="ORF">D3Z33_08530</name>
</gene>
<dbReference type="EMBL" id="QXXA01000009">
    <property type="protein sequence ID" value="NBI06897.1"/>
    <property type="molecule type" value="Genomic_DNA"/>
</dbReference>
<feature type="active site" evidence="5">
    <location>
        <position position="136"/>
    </location>
</feature>
<evidence type="ECO:0000313" key="10">
    <source>
        <dbReference type="Proteomes" id="UP000467132"/>
    </source>
</evidence>
<dbReference type="SUPFAM" id="SSF55120">
    <property type="entry name" value="Pseudouridine synthase"/>
    <property type="match status" value="1"/>
</dbReference>
<keyword evidence="3 6" id="KW-0694">RNA-binding</keyword>
<dbReference type="InterPro" id="IPR006224">
    <property type="entry name" value="PsdUridine_synth_RluA-like_CS"/>
</dbReference>
<evidence type="ECO:0000256" key="1">
    <source>
        <dbReference type="ARBA" id="ARBA00000073"/>
    </source>
</evidence>
<dbReference type="SMART" id="SM00363">
    <property type="entry name" value="S4"/>
    <property type="match status" value="1"/>
</dbReference>
<dbReference type="Proteomes" id="UP000467132">
    <property type="component" value="Unassembled WGS sequence"/>
</dbReference>
<dbReference type="RefSeq" id="WP_160197374.1">
    <property type="nucleotide sequence ID" value="NZ_QXXA01000009.1"/>
</dbReference>
<proteinExistence type="inferred from homology"/>
<evidence type="ECO:0000259" key="8">
    <source>
        <dbReference type="SMART" id="SM00363"/>
    </source>
</evidence>
<name>A0A845QVG3_9CLOT</name>
<dbReference type="PROSITE" id="PS01129">
    <property type="entry name" value="PSI_RLU"/>
    <property type="match status" value="1"/>
</dbReference>
<dbReference type="InterPro" id="IPR002942">
    <property type="entry name" value="S4_RNA-bd"/>
</dbReference>
<dbReference type="GO" id="GO:0003723">
    <property type="term" value="F:RNA binding"/>
    <property type="evidence" value="ECO:0007669"/>
    <property type="project" value="UniProtKB-KW"/>
</dbReference>
<evidence type="ECO:0000256" key="4">
    <source>
        <dbReference type="ARBA" id="ARBA00023235"/>
    </source>
</evidence>
<dbReference type="PROSITE" id="PS50889">
    <property type="entry name" value="S4"/>
    <property type="match status" value="1"/>
</dbReference>
<feature type="domain" description="RNA-binding S4" evidence="8">
    <location>
        <begin position="13"/>
        <end position="77"/>
    </location>
</feature>
<protein>
    <recommendedName>
        <fullName evidence="7">Pseudouridine synthase</fullName>
        <ecNumber evidence="7">5.4.99.-</ecNumber>
    </recommendedName>
</protein>
<dbReference type="OrthoDB" id="9807829at2"/>
<dbReference type="CDD" id="cd00165">
    <property type="entry name" value="S4"/>
    <property type="match status" value="1"/>
</dbReference>
<sequence length="302" mass="34912">MDIEINVEDDVNERIDVYLADELDNFSRSYIQKLIKKNKIKVNNELIKSKYIISEGDKIYIELPEEKKLELIPENININIIYEDDDVAIVYKPRDMVVHPAPGNYNSTLVNALLYHLDTLSNINGNIRPGIVHRIDKDTTGLLMIAKTNLAHLSLAEQLKKHTINRRYIALVEGNIKEDKGIINAPIGRNPKDRKKMCVTEENSKHAVTHFKVIERFKGYTLIEAKLETGRTHQIRVHMKYIKHPVVGDKVYGIKKQKFNLEGQLLHAKTIGFIHPRSGEYLEFKSELPKDFSNLLRIIRNK</sequence>
<dbReference type="NCBIfam" id="TIGR00005">
    <property type="entry name" value="rluA_subfam"/>
    <property type="match status" value="1"/>
</dbReference>
<reference evidence="9 10" key="1">
    <citation type="submission" date="2018-08" db="EMBL/GenBank/DDBJ databases">
        <title>Murine metabolic-syndrome-specific gut microbial biobank.</title>
        <authorList>
            <person name="Liu C."/>
        </authorList>
    </citation>
    <scope>NUCLEOTIDE SEQUENCE [LARGE SCALE GENOMIC DNA]</scope>
    <source>
        <strain evidence="9 10">583</strain>
    </source>
</reference>
<dbReference type="Gene3D" id="3.10.290.10">
    <property type="entry name" value="RNA-binding S4 domain"/>
    <property type="match status" value="1"/>
</dbReference>
<evidence type="ECO:0000256" key="3">
    <source>
        <dbReference type="ARBA" id="ARBA00022884"/>
    </source>
</evidence>
<dbReference type="GO" id="GO:0000455">
    <property type="term" value="P:enzyme-directed rRNA pseudouridine synthesis"/>
    <property type="evidence" value="ECO:0007669"/>
    <property type="project" value="TreeGrafter"/>
</dbReference>
<comment type="similarity">
    <text evidence="2 7">Belongs to the pseudouridine synthase RluA family.</text>
</comment>
<evidence type="ECO:0000256" key="6">
    <source>
        <dbReference type="PROSITE-ProRule" id="PRU00182"/>
    </source>
</evidence>
<evidence type="ECO:0000256" key="7">
    <source>
        <dbReference type="RuleBase" id="RU362028"/>
    </source>
</evidence>
<comment type="caution">
    <text evidence="9">The sequence shown here is derived from an EMBL/GenBank/DDBJ whole genome shotgun (WGS) entry which is preliminary data.</text>
</comment>
<dbReference type="PANTHER" id="PTHR21600">
    <property type="entry name" value="MITOCHONDRIAL RNA PSEUDOURIDINE SYNTHASE"/>
    <property type="match status" value="1"/>
</dbReference>
<dbReference type="PANTHER" id="PTHR21600:SF44">
    <property type="entry name" value="RIBOSOMAL LARGE SUBUNIT PSEUDOURIDINE SYNTHASE D"/>
    <property type="match status" value="1"/>
</dbReference>
<dbReference type="EC" id="5.4.99.-" evidence="7"/>
<evidence type="ECO:0000313" key="9">
    <source>
        <dbReference type="EMBL" id="NBI06897.1"/>
    </source>
</evidence>
<evidence type="ECO:0000256" key="2">
    <source>
        <dbReference type="ARBA" id="ARBA00010876"/>
    </source>
</evidence>
<keyword evidence="4 7" id="KW-0413">Isomerase</keyword>
<dbReference type="Gene3D" id="3.30.2350.10">
    <property type="entry name" value="Pseudouridine synthase"/>
    <property type="match status" value="1"/>
</dbReference>
<dbReference type="SUPFAM" id="SSF55174">
    <property type="entry name" value="Alpha-L RNA-binding motif"/>
    <property type="match status" value="1"/>
</dbReference>
<dbReference type="AlphaFoldDB" id="A0A845QVG3"/>
<comment type="function">
    <text evidence="7">Responsible for synthesis of pseudouridine from uracil.</text>
</comment>
<dbReference type="GO" id="GO:0120159">
    <property type="term" value="F:rRNA pseudouridine synthase activity"/>
    <property type="evidence" value="ECO:0007669"/>
    <property type="project" value="UniProtKB-ARBA"/>
</dbReference>
<dbReference type="CDD" id="cd02869">
    <property type="entry name" value="PseudoU_synth_RluA_like"/>
    <property type="match status" value="1"/>
</dbReference>
<dbReference type="InterPro" id="IPR006225">
    <property type="entry name" value="PsdUridine_synth_RluC/D"/>
</dbReference>
<dbReference type="Pfam" id="PF01479">
    <property type="entry name" value="S4"/>
    <property type="match status" value="1"/>
</dbReference>
<organism evidence="9 10">
    <name type="scientific">Senegalia massiliensis</name>
    <dbReference type="NCBI Taxonomy" id="1720316"/>
    <lineage>
        <taxon>Bacteria</taxon>
        <taxon>Bacillati</taxon>
        <taxon>Bacillota</taxon>
        <taxon>Clostridia</taxon>
        <taxon>Eubacteriales</taxon>
        <taxon>Clostridiaceae</taxon>
        <taxon>Senegalia</taxon>
    </lineage>
</organism>
<dbReference type="InterPro" id="IPR050188">
    <property type="entry name" value="RluA_PseudoU_synthase"/>
</dbReference>
<dbReference type="Pfam" id="PF00849">
    <property type="entry name" value="PseudoU_synth_2"/>
    <property type="match status" value="1"/>
</dbReference>
<dbReference type="InterPro" id="IPR036986">
    <property type="entry name" value="S4_RNA-bd_sf"/>
</dbReference>
<accession>A0A845QVG3</accession>
<comment type="catalytic activity">
    <reaction evidence="1 7">
        <text>a uridine in RNA = a pseudouridine in RNA</text>
        <dbReference type="Rhea" id="RHEA:48348"/>
        <dbReference type="Rhea" id="RHEA-COMP:12068"/>
        <dbReference type="Rhea" id="RHEA-COMP:12069"/>
        <dbReference type="ChEBI" id="CHEBI:65314"/>
        <dbReference type="ChEBI" id="CHEBI:65315"/>
    </reaction>
</comment>
<keyword evidence="10" id="KW-1185">Reference proteome</keyword>
<evidence type="ECO:0000256" key="5">
    <source>
        <dbReference type="PIRSR" id="PIRSR606225-1"/>
    </source>
</evidence>
<dbReference type="InterPro" id="IPR020103">
    <property type="entry name" value="PsdUridine_synth_cat_dom_sf"/>
</dbReference>
<dbReference type="InterPro" id="IPR006145">
    <property type="entry name" value="PsdUridine_synth_RsuA/RluA"/>
</dbReference>